<accession>A0A1M4VKK1</accession>
<dbReference type="OrthoDB" id="1754178at2"/>
<dbReference type="Proteomes" id="UP000184035">
    <property type="component" value="Unassembled WGS sequence"/>
</dbReference>
<sequence length="119" mass="12721">MAKLSCSAENCVNNIGGLCTAGAIQIGGENAHSTKGTQCNTFGERNFKNALESVTNTNYLGELVQAFSSNDIKMSPKIGCEAINCMFNKDKICNASNVHIRGNNAESEYGTKCETFIAK</sequence>
<gene>
    <name evidence="2" type="ORF">SAMN05443638_10828</name>
</gene>
<name>A0A1M4VKK1_9CLOT</name>
<evidence type="ECO:0000313" key="2">
    <source>
        <dbReference type="EMBL" id="SHE69529.1"/>
    </source>
</evidence>
<feature type="domain" description="DUF1540" evidence="1">
    <location>
        <begin position="5"/>
        <end position="42"/>
    </location>
</feature>
<protein>
    <recommendedName>
        <fullName evidence="1">DUF1540 domain-containing protein</fullName>
    </recommendedName>
</protein>
<proteinExistence type="predicted"/>
<keyword evidence="3" id="KW-1185">Reference proteome</keyword>
<organism evidence="2 3">
    <name type="scientific">Clostridium fallax</name>
    <dbReference type="NCBI Taxonomy" id="1533"/>
    <lineage>
        <taxon>Bacteria</taxon>
        <taxon>Bacillati</taxon>
        <taxon>Bacillota</taxon>
        <taxon>Clostridia</taxon>
        <taxon>Eubacteriales</taxon>
        <taxon>Clostridiaceae</taxon>
        <taxon>Clostridium</taxon>
    </lineage>
</organism>
<evidence type="ECO:0000313" key="3">
    <source>
        <dbReference type="Proteomes" id="UP000184035"/>
    </source>
</evidence>
<evidence type="ECO:0000259" key="1">
    <source>
        <dbReference type="Pfam" id="PF07561"/>
    </source>
</evidence>
<dbReference type="RefSeq" id="WP_072894684.1">
    <property type="nucleotide sequence ID" value="NZ_FQVM01000008.1"/>
</dbReference>
<reference evidence="2 3" key="1">
    <citation type="submission" date="2016-11" db="EMBL/GenBank/DDBJ databases">
        <authorList>
            <person name="Jaros S."/>
            <person name="Januszkiewicz K."/>
            <person name="Wedrychowicz H."/>
        </authorList>
    </citation>
    <scope>NUCLEOTIDE SEQUENCE [LARGE SCALE GENOMIC DNA]</scope>
    <source>
        <strain evidence="2 3">DSM 2631</strain>
    </source>
</reference>
<dbReference type="EMBL" id="FQVM01000008">
    <property type="protein sequence ID" value="SHE69529.1"/>
    <property type="molecule type" value="Genomic_DNA"/>
</dbReference>
<dbReference type="STRING" id="1533.SAMN05443638_10828"/>
<dbReference type="Pfam" id="PF07561">
    <property type="entry name" value="DUF1540"/>
    <property type="match status" value="2"/>
</dbReference>
<dbReference type="InterPro" id="IPR011437">
    <property type="entry name" value="DUF1540"/>
</dbReference>
<dbReference type="AlphaFoldDB" id="A0A1M4VKK1"/>
<feature type="domain" description="DUF1540" evidence="1">
    <location>
        <begin position="78"/>
        <end position="116"/>
    </location>
</feature>